<gene>
    <name evidence="5" type="ORF">VHEMI07673</name>
</gene>
<dbReference type="InterPro" id="IPR039913">
    <property type="entry name" value="RPAP1/Rba50"/>
</dbReference>
<dbReference type="STRING" id="1531966.A0A0A1TNC2"/>
<organism evidence="5 6">
    <name type="scientific">[Torrubiella] hemipterigena</name>
    <dbReference type="NCBI Taxonomy" id="1531966"/>
    <lineage>
        <taxon>Eukaryota</taxon>
        <taxon>Fungi</taxon>
        <taxon>Dikarya</taxon>
        <taxon>Ascomycota</taxon>
        <taxon>Pezizomycotina</taxon>
        <taxon>Sordariomycetes</taxon>
        <taxon>Hypocreomycetidae</taxon>
        <taxon>Hypocreales</taxon>
        <taxon>Clavicipitaceae</taxon>
        <taxon>Clavicipitaceae incertae sedis</taxon>
        <taxon>'Torrubiella' clade</taxon>
    </lineage>
</organism>
<name>A0A0A1TNC2_9HYPO</name>
<feature type="region of interest" description="Disordered" evidence="2">
    <location>
        <begin position="138"/>
        <end position="190"/>
    </location>
</feature>
<evidence type="ECO:0008006" key="7">
    <source>
        <dbReference type="Google" id="ProtNLM"/>
    </source>
</evidence>
<evidence type="ECO:0000256" key="1">
    <source>
        <dbReference type="ARBA" id="ARBA00009953"/>
    </source>
</evidence>
<dbReference type="Proteomes" id="UP000039046">
    <property type="component" value="Unassembled WGS sequence"/>
</dbReference>
<feature type="compositionally biased region" description="Polar residues" evidence="2">
    <location>
        <begin position="60"/>
        <end position="82"/>
    </location>
</feature>
<feature type="compositionally biased region" description="Polar residues" evidence="2">
    <location>
        <begin position="146"/>
        <end position="159"/>
    </location>
</feature>
<feature type="domain" description="RPAP1 N-terminal" evidence="4">
    <location>
        <begin position="87"/>
        <end position="132"/>
    </location>
</feature>
<comment type="similarity">
    <text evidence="1">Belongs to the RPAP1 family.</text>
</comment>
<dbReference type="PANTHER" id="PTHR21483">
    <property type="entry name" value="RNA POLYMERASE II-ASSOCIATED PROTEIN 1"/>
    <property type="match status" value="1"/>
</dbReference>
<dbReference type="InterPro" id="IPR013929">
    <property type="entry name" value="RPAP1_C"/>
</dbReference>
<dbReference type="EMBL" id="CDHN01000004">
    <property type="protein sequence ID" value="CEJ91992.1"/>
    <property type="molecule type" value="Genomic_DNA"/>
</dbReference>
<feature type="region of interest" description="Disordered" evidence="2">
    <location>
        <begin position="1"/>
        <end position="103"/>
    </location>
</feature>
<feature type="domain" description="RPAP1 C-terminal" evidence="3">
    <location>
        <begin position="288"/>
        <end position="354"/>
    </location>
</feature>
<dbReference type="HOGENOM" id="CLU_031074_1_0_1"/>
<evidence type="ECO:0000259" key="3">
    <source>
        <dbReference type="Pfam" id="PF08620"/>
    </source>
</evidence>
<feature type="compositionally biased region" description="Basic and acidic residues" evidence="2">
    <location>
        <begin position="160"/>
        <end position="176"/>
    </location>
</feature>
<dbReference type="InterPro" id="IPR013930">
    <property type="entry name" value="RPAP1_N"/>
</dbReference>
<proteinExistence type="inferred from homology"/>
<reference evidence="5 6" key="1">
    <citation type="journal article" date="2015" name="Genome Announc.">
        <title>Draft Genome Sequence and Gene Annotation of the Entomopathogenic Fungus Verticillium hemipterigenum.</title>
        <authorList>
            <person name="Horn F."/>
            <person name="Habel A."/>
            <person name="Scharf D.H."/>
            <person name="Dworschak J."/>
            <person name="Brakhage A.A."/>
            <person name="Guthke R."/>
            <person name="Hertweck C."/>
            <person name="Linde J."/>
        </authorList>
    </citation>
    <scope>NUCLEOTIDE SEQUENCE [LARGE SCALE GENOMIC DNA]</scope>
</reference>
<evidence type="ECO:0000313" key="6">
    <source>
        <dbReference type="Proteomes" id="UP000039046"/>
    </source>
</evidence>
<dbReference type="GO" id="GO:0006366">
    <property type="term" value="P:transcription by RNA polymerase II"/>
    <property type="evidence" value="ECO:0007669"/>
    <property type="project" value="InterPro"/>
</dbReference>
<feature type="region of interest" description="Disordered" evidence="2">
    <location>
        <begin position="216"/>
        <end position="237"/>
    </location>
</feature>
<accession>A0A0A1TNC2</accession>
<evidence type="ECO:0000259" key="4">
    <source>
        <dbReference type="Pfam" id="PF08621"/>
    </source>
</evidence>
<dbReference type="Pfam" id="PF08620">
    <property type="entry name" value="RPAP1_C"/>
    <property type="match status" value="1"/>
</dbReference>
<evidence type="ECO:0000313" key="5">
    <source>
        <dbReference type="EMBL" id="CEJ91992.1"/>
    </source>
</evidence>
<feature type="compositionally biased region" description="Basic and acidic residues" evidence="2">
    <location>
        <begin position="10"/>
        <end position="21"/>
    </location>
</feature>
<dbReference type="AlphaFoldDB" id="A0A0A1TNC2"/>
<feature type="compositionally biased region" description="Basic and acidic residues" evidence="2">
    <location>
        <begin position="83"/>
        <end position="97"/>
    </location>
</feature>
<dbReference type="Pfam" id="PF08621">
    <property type="entry name" value="RPAP1_N"/>
    <property type="match status" value="1"/>
</dbReference>
<dbReference type="PANTHER" id="PTHR21483:SF18">
    <property type="entry name" value="RNA POLYMERASE II-ASSOCIATED PROTEIN 1"/>
    <property type="match status" value="1"/>
</dbReference>
<protein>
    <recommendedName>
        <fullName evidence="7">Transcription factor Rba50</fullName>
    </recommendedName>
</protein>
<keyword evidence="6" id="KW-1185">Reference proteome</keyword>
<evidence type="ECO:0000256" key="2">
    <source>
        <dbReference type="SAM" id="MobiDB-lite"/>
    </source>
</evidence>
<sequence length="420" mass="46034">MDPTLLIGDIVERDSSAKKPVEPPSSSTSTTGQPAHRKRWTQSAFKQRQAAKAAGLDPSTIPNPSSKSNNQSAAESTPQSFENLDKQRIDRENKQKIDSMTPQEIAKAQEELLSGLNPALVQRLLARANIDEQLEPSPFDLLPEIQPTTQPSPTIQVTDTTKEAVEHKDEVAKPTEPKPAPVPASKPTQSKKIADNYDEDQEPAQIPEDLFPLSDLRNQSTHFPAPPTLPDLDPSDPNFLATLHEKYFPELPADPSKLAWMAPVPTEDSPADRESAYYPHPEISVSALRFDFKGRFLSPRVSRKIPTSKGLHHHGLAPEAAGYTVAELAILARSAVPAQRCMAFQTLGRIMYRLGKGEWGKSEDDPIAMGVWAAIKEGRVIEALSAAASIDGGHRGSQAYATEALWLFEKGGWKDKIKGR</sequence>
<dbReference type="OrthoDB" id="348201at2759"/>